<keyword evidence="6 9" id="KW-0235">DNA replication</keyword>
<dbReference type="Pfam" id="PF00712">
    <property type="entry name" value="DNA_pol3_beta"/>
    <property type="match status" value="1"/>
</dbReference>
<dbReference type="Pfam" id="PF02768">
    <property type="entry name" value="DNA_pol3_beta_3"/>
    <property type="match status" value="1"/>
</dbReference>
<comment type="subunit">
    <text evidence="9">Forms a ring-shaped head-to-tail homodimer around DNA.</text>
</comment>
<dbReference type="Proteomes" id="UP000177067">
    <property type="component" value="Unassembled WGS sequence"/>
</dbReference>
<evidence type="ECO:0000313" key="13">
    <source>
        <dbReference type="EMBL" id="OGH59862.1"/>
    </source>
</evidence>
<evidence type="ECO:0000256" key="5">
    <source>
        <dbReference type="ARBA" id="ARBA00022695"/>
    </source>
</evidence>
<evidence type="ECO:0000259" key="10">
    <source>
        <dbReference type="Pfam" id="PF00712"/>
    </source>
</evidence>
<dbReference type="PANTHER" id="PTHR30478:SF0">
    <property type="entry name" value="BETA SLIDING CLAMP"/>
    <property type="match status" value="1"/>
</dbReference>
<dbReference type="SUPFAM" id="SSF55979">
    <property type="entry name" value="DNA clamp"/>
    <property type="match status" value="3"/>
</dbReference>
<evidence type="ECO:0000256" key="4">
    <source>
        <dbReference type="ARBA" id="ARBA00022679"/>
    </source>
</evidence>
<organism evidence="13 14">
    <name type="scientific">Candidatus Magasanikbacteria bacterium RIFCSPHIGHO2_01_FULL_33_34</name>
    <dbReference type="NCBI Taxonomy" id="1798671"/>
    <lineage>
        <taxon>Bacteria</taxon>
        <taxon>Candidatus Magasanikiibacteriota</taxon>
    </lineage>
</organism>
<dbReference type="AlphaFoldDB" id="A0A1F6LKD5"/>
<evidence type="ECO:0000256" key="3">
    <source>
        <dbReference type="ARBA" id="ARBA00022490"/>
    </source>
</evidence>
<dbReference type="GO" id="GO:0009360">
    <property type="term" value="C:DNA polymerase III complex"/>
    <property type="evidence" value="ECO:0007669"/>
    <property type="project" value="InterPro"/>
</dbReference>
<dbReference type="GO" id="GO:0006271">
    <property type="term" value="P:DNA strand elongation involved in DNA replication"/>
    <property type="evidence" value="ECO:0007669"/>
    <property type="project" value="TreeGrafter"/>
</dbReference>
<dbReference type="GO" id="GO:0005737">
    <property type="term" value="C:cytoplasm"/>
    <property type="evidence" value="ECO:0007669"/>
    <property type="project" value="UniProtKB-SubCell"/>
</dbReference>
<comment type="subcellular location">
    <subcellularLocation>
        <location evidence="1 9">Cytoplasm</location>
    </subcellularLocation>
</comment>
<protein>
    <recommendedName>
        <fullName evidence="9">Beta sliding clamp</fullName>
    </recommendedName>
</protein>
<keyword evidence="3 9" id="KW-0963">Cytoplasm</keyword>
<dbReference type="InterPro" id="IPR022635">
    <property type="entry name" value="DNA_polIII_beta_C"/>
</dbReference>
<feature type="domain" description="DNA polymerase III beta sliding clamp C-terminal" evidence="12">
    <location>
        <begin position="252"/>
        <end position="372"/>
    </location>
</feature>
<keyword evidence="5 9" id="KW-0548">Nucleotidyltransferase</keyword>
<dbReference type="SMART" id="SM00480">
    <property type="entry name" value="POL3Bc"/>
    <property type="match status" value="1"/>
</dbReference>
<dbReference type="CDD" id="cd00140">
    <property type="entry name" value="beta_clamp"/>
    <property type="match status" value="1"/>
</dbReference>
<evidence type="ECO:0000256" key="6">
    <source>
        <dbReference type="ARBA" id="ARBA00022705"/>
    </source>
</evidence>
<name>A0A1F6LKD5_9BACT</name>
<feature type="domain" description="DNA polymerase III beta sliding clamp N-terminal" evidence="10">
    <location>
        <begin position="1"/>
        <end position="118"/>
    </location>
</feature>
<reference evidence="13 14" key="1">
    <citation type="journal article" date="2016" name="Nat. Commun.">
        <title>Thousands of microbial genomes shed light on interconnected biogeochemical processes in an aquifer system.</title>
        <authorList>
            <person name="Anantharaman K."/>
            <person name="Brown C.T."/>
            <person name="Hug L.A."/>
            <person name="Sharon I."/>
            <person name="Castelle C.J."/>
            <person name="Probst A.J."/>
            <person name="Thomas B.C."/>
            <person name="Singh A."/>
            <person name="Wilkins M.J."/>
            <person name="Karaoz U."/>
            <person name="Brodie E.L."/>
            <person name="Williams K.H."/>
            <person name="Hubbard S.S."/>
            <person name="Banfield J.F."/>
        </authorList>
    </citation>
    <scope>NUCLEOTIDE SEQUENCE [LARGE SCALE GENOMIC DNA]</scope>
</reference>
<dbReference type="NCBIfam" id="TIGR00663">
    <property type="entry name" value="dnan"/>
    <property type="match status" value="1"/>
</dbReference>
<comment type="caution">
    <text evidence="13">The sequence shown here is derived from an EMBL/GenBank/DDBJ whole genome shotgun (WGS) entry which is preliminary data.</text>
</comment>
<evidence type="ECO:0000313" key="14">
    <source>
        <dbReference type="Proteomes" id="UP000177067"/>
    </source>
</evidence>
<keyword evidence="4 9" id="KW-0808">Transferase</keyword>
<dbReference type="InterPro" id="IPR022634">
    <property type="entry name" value="DNA_polIII_beta_N"/>
</dbReference>
<dbReference type="Gene3D" id="3.10.150.10">
    <property type="entry name" value="DNA Polymerase III, subunit A, domain 2"/>
    <property type="match status" value="1"/>
</dbReference>
<dbReference type="Gene3D" id="3.70.10.10">
    <property type="match status" value="1"/>
</dbReference>
<gene>
    <name evidence="13" type="ORF">A2725_02500</name>
</gene>
<comment type="similarity">
    <text evidence="2 9">Belongs to the beta sliding clamp family.</text>
</comment>
<dbReference type="EMBL" id="MFPS01000006">
    <property type="protein sequence ID" value="OGH59862.1"/>
    <property type="molecule type" value="Genomic_DNA"/>
</dbReference>
<feature type="domain" description="DNA polymerase III beta sliding clamp central" evidence="11">
    <location>
        <begin position="128"/>
        <end position="249"/>
    </location>
</feature>
<dbReference type="GO" id="GO:0003677">
    <property type="term" value="F:DNA binding"/>
    <property type="evidence" value="ECO:0007669"/>
    <property type="project" value="UniProtKB-UniRule"/>
</dbReference>
<dbReference type="PIRSF" id="PIRSF000804">
    <property type="entry name" value="DNA_pol_III_b"/>
    <property type="match status" value="1"/>
</dbReference>
<keyword evidence="8" id="KW-0238">DNA-binding</keyword>
<dbReference type="Pfam" id="PF02767">
    <property type="entry name" value="DNA_pol3_beta_2"/>
    <property type="match status" value="1"/>
</dbReference>
<evidence type="ECO:0000256" key="8">
    <source>
        <dbReference type="ARBA" id="ARBA00023125"/>
    </source>
</evidence>
<comment type="function">
    <text evidence="9">Confers DNA tethering and processivity to DNA polymerases and other proteins. Acts as a clamp, forming a ring around DNA (a reaction catalyzed by the clamp-loading complex) which diffuses in an ATP-independent manner freely and bidirectionally along dsDNA. Initially characterized for its ability to contact the catalytic subunit of DNA polymerase III (Pol III), a complex, multichain enzyme responsible for most of the replicative synthesis in bacteria; Pol III exhibits 3'-5' exonuclease proofreading activity. The beta chain is required for initiation of replication as well as for processivity of DNA replication.</text>
</comment>
<evidence type="ECO:0000256" key="7">
    <source>
        <dbReference type="ARBA" id="ARBA00022932"/>
    </source>
</evidence>
<dbReference type="InterPro" id="IPR022637">
    <property type="entry name" value="DNA_polIII_beta_cen"/>
</dbReference>
<sequence>MKFTCTKENINKVLNLTCPLASRQGHLPILMNIMINAVDTGVEIIATNLEIAVKTNLRAKVDEKGTFTVPAKTLLDYINLLPDSQIDFLLENNELVVKCVGSSTKIKGSPSEEFPVVPEIDEKNVYTISVNKFKDGLSKTIIAVAKNEIRPELSGIYMNFFGSRYKGLVLASTDSYRLAEAKVDIEQGETEIQAIVPARTVYEIIRLLGLSKEMESETNVRVWVSENQIAIRYNGFEMTSRLVEGNYPDYTQIIPENFKTIAIFPTDVMIKKIKAASLFTSVGVNAVSFDLSVESKTMAVSSTNAQTGEHNSEVDADITGEENSILLNHRYVLDGLQQIGENVEFGVNSSDSPCVFKEKGKSDYLYIVMPIRQ</sequence>
<accession>A0A1F6LKD5</accession>
<evidence type="ECO:0000259" key="11">
    <source>
        <dbReference type="Pfam" id="PF02767"/>
    </source>
</evidence>
<evidence type="ECO:0000256" key="1">
    <source>
        <dbReference type="ARBA" id="ARBA00004496"/>
    </source>
</evidence>
<keyword evidence="7 9" id="KW-0239">DNA-directed DNA polymerase</keyword>
<proteinExistence type="inferred from homology"/>
<evidence type="ECO:0000256" key="2">
    <source>
        <dbReference type="ARBA" id="ARBA00010752"/>
    </source>
</evidence>
<dbReference type="InterPro" id="IPR001001">
    <property type="entry name" value="DNA_polIII_beta"/>
</dbReference>
<dbReference type="InterPro" id="IPR046938">
    <property type="entry name" value="DNA_clamp_sf"/>
</dbReference>
<dbReference type="GO" id="GO:0003887">
    <property type="term" value="F:DNA-directed DNA polymerase activity"/>
    <property type="evidence" value="ECO:0007669"/>
    <property type="project" value="UniProtKB-UniRule"/>
</dbReference>
<evidence type="ECO:0000259" key="12">
    <source>
        <dbReference type="Pfam" id="PF02768"/>
    </source>
</evidence>
<dbReference type="GO" id="GO:0008408">
    <property type="term" value="F:3'-5' exonuclease activity"/>
    <property type="evidence" value="ECO:0007669"/>
    <property type="project" value="InterPro"/>
</dbReference>
<evidence type="ECO:0000256" key="9">
    <source>
        <dbReference type="PIRNR" id="PIRNR000804"/>
    </source>
</evidence>
<dbReference type="PANTHER" id="PTHR30478">
    <property type="entry name" value="DNA POLYMERASE III SUBUNIT BETA"/>
    <property type="match status" value="1"/>
</dbReference>